<name>A0A9Q0KQS8_9MAGN</name>
<comment type="caution">
    <text evidence="2">The sequence shown here is derived from an EMBL/GenBank/DDBJ whole genome shotgun (WGS) entry which is preliminary data.</text>
</comment>
<evidence type="ECO:0000313" key="2">
    <source>
        <dbReference type="EMBL" id="KAJ4974656.1"/>
    </source>
</evidence>
<protein>
    <submittedName>
        <fullName evidence="2">Uncharacterized protein</fullName>
    </submittedName>
</protein>
<keyword evidence="3" id="KW-1185">Reference proteome</keyword>
<dbReference type="EMBL" id="JAMYWD010000004">
    <property type="protein sequence ID" value="KAJ4974656.1"/>
    <property type="molecule type" value="Genomic_DNA"/>
</dbReference>
<gene>
    <name evidence="2" type="ORF">NE237_007830</name>
</gene>
<sequence>MAAAVQGRIGAPEKDSLVLDLGRFIGLPSLVQPMANDGNSMANGSVNGFNRSAVDGLEGRRILQLKDRDRGIRADTCLNIQKADLMRTDIPNVKVAGTSGIRTQQVLFGLGRAVGRWADAVEDEAHDTDVGEEEETEEGEVQNVPRAVSALAAVRGTESAVAMLGNRDLEQESLELEEQKSTSVSEHPIRTVIPSPGGSALVGNNGQIEVVFYDVVVVDAATTRDALSDYTMGKKPPGRPAGRGNKKTEARLARLETLRKKGHQ</sequence>
<dbReference type="AlphaFoldDB" id="A0A9Q0KQS8"/>
<feature type="region of interest" description="Disordered" evidence="1">
    <location>
        <begin position="228"/>
        <end position="249"/>
    </location>
</feature>
<proteinExistence type="predicted"/>
<accession>A0A9Q0KQS8</accession>
<dbReference type="Proteomes" id="UP001141806">
    <property type="component" value="Unassembled WGS sequence"/>
</dbReference>
<organism evidence="2 3">
    <name type="scientific">Protea cynaroides</name>
    <dbReference type="NCBI Taxonomy" id="273540"/>
    <lineage>
        <taxon>Eukaryota</taxon>
        <taxon>Viridiplantae</taxon>
        <taxon>Streptophyta</taxon>
        <taxon>Embryophyta</taxon>
        <taxon>Tracheophyta</taxon>
        <taxon>Spermatophyta</taxon>
        <taxon>Magnoliopsida</taxon>
        <taxon>Proteales</taxon>
        <taxon>Proteaceae</taxon>
        <taxon>Protea</taxon>
    </lineage>
</organism>
<reference evidence="2" key="1">
    <citation type="journal article" date="2023" name="Plant J.">
        <title>The genome of the king protea, Protea cynaroides.</title>
        <authorList>
            <person name="Chang J."/>
            <person name="Duong T.A."/>
            <person name="Schoeman C."/>
            <person name="Ma X."/>
            <person name="Roodt D."/>
            <person name="Barker N."/>
            <person name="Li Z."/>
            <person name="Van de Peer Y."/>
            <person name="Mizrachi E."/>
        </authorList>
    </citation>
    <scope>NUCLEOTIDE SEQUENCE</scope>
    <source>
        <tissue evidence="2">Young leaves</tissue>
    </source>
</reference>
<evidence type="ECO:0000313" key="3">
    <source>
        <dbReference type="Proteomes" id="UP001141806"/>
    </source>
</evidence>
<evidence type="ECO:0000256" key="1">
    <source>
        <dbReference type="SAM" id="MobiDB-lite"/>
    </source>
</evidence>